<dbReference type="InterPro" id="IPR010540">
    <property type="entry name" value="CmpB_TMEM229"/>
</dbReference>
<dbReference type="RefSeq" id="WP_160625464.1">
    <property type="nucleotide sequence ID" value="NZ_WUUQ01000003.1"/>
</dbReference>
<feature type="transmembrane region" description="Helical" evidence="1">
    <location>
        <begin position="12"/>
        <end position="29"/>
    </location>
</feature>
<feature type="transmembrane region" description="Helical" evidence="1">
    <location>
        <begin position="80"/>
        <end position="106"/>
    </location>
</feature>
<reference evidence="2 3" key="2">
    <citation type="submission" date="2020-01" db="EMBL/GenBank/DDBJ databases">
        <title>Clostridiaceae sp. nov. isolated from the gut of human by culturomics.</title>
        <authorList>
            <person name="Chang Y."/>
        </authorList>
    </citation>
    <scope>NUCLEOTIDE SEQUENCE [LARGE SCALE GENOMIC DNA]</scope>
    <source>
        <strain evidence="2 3">DONG20-135</strain>
    </source>
</reference>
<evidence type="ECO:0000313" key="3">
    <source>
        <dbReference type="Proteomes" id="UP000434036"/>
    </source>
</evidence>
<keyword evidence="3" id="KW-1185">Reference proteome</keyword>
<keyword evidence="1" id="KW-0812">Transmembrane</keyword>
<dbReference type="Pfam" id="PF06541">
    <property type="entry name" value="ABC_trans_CmpB"/>
    <property type="match status" value="1"/>
</dbReference>
<gene>
    <name evidence="2" type="ORF">GSF08_09000</name>
</gene>
<feature type="transmembrane region" description="Helical" evidence="1">
    <location>
        <begin position="49"/>
        <end position="68"/>
    </location>
</feature>
<reference evidence="2 3" key="1">
    <citation type="submission" date="2019-12" db="EMBL/GenBank/DDBJ databases">
        <authorList>
            <person name="Yang R."/>
        </authorList>
    </citation>
    <scope>NUCLEOTIDE SEQUENCE [LARGE SCALE GENOMIC DNA]</scope>
    <source>
        <strain evidence="2 3">DONG20-135</strain>
    </source>
</reference>
<feature type="transmembrane region" description="Helical" evidence="1">
    <location>
        <begin position="157"/>
        <end position="177"/>
    </location>
</feature>
<feature type="transmembrane region" description="Helical" evidence="1">
    <location>
        <begin position="112"/>
        <end position="136"/>
    </location>
</feature>
<evidence type="ECO:0000313" key="2">
    <source>
        <dbReference type="EMBL" id="MXQ74076.1"/>
    </source>
</evidence>
<dbReference type="EMBL" id="WUUQ01000003">
    <property type="protein sequence ID" value="MXQ74076.1"/>
    <property type="molecule type" value="Genomic_DNA"/>
</dbReference>
<keyword evidence="1" id="KW-1133">Transmembrane helix</keyword>
<proteinExistence type="predicted"/>
<dbReference type="AlphaFoldDB" id="A0A6N8U7B9"/>
<keyword evidence="1" id="KW-0472">Membrane</keyword>
<comment type="caution">
    <text evidence="2">The sequence shown here is derived from an EMBL/GenBank/DDBJ whole genome shotgun (WGS) entry which is preliminary data.</text>
</comment>
<organism evidence="2 3">
    <name type="scientific">Copranaerobaculum intestinale</name>
    <dbReference type="NCBI Taxonomy" id="2692629"/>
    <lineage>
        <taxon>Bacteria</taxon>
        <taxon>Bacillati</taxon>
        <taxon>Bacillota</taxon>
        <taxon>Erysipelotrichia</taxon>
        <taxon>Erysipelotrichales</taxon>
        <taxon>Erysipelotrichaceae</taxon>
        <taxon>Copranaerobaculum</taxon>
    </lineage>
</organism>
<evidence type="ECO:0000256" key="1">
    <source>
        <dbReference type="SAM" id="Phobius"/>
    </source>
</evidence>
<evidence type="ECO:0008006" key="4">
    <source>
        <dbReference type="Google" id="ProtNLM"/>
    </source>
</evidence>
<protein>
    <recommendedName>
        <fullName evidence="4">ABC transporter permease</fullName>
    </recommendedName>
</protein>
<dbReference type="Proteomes" id="UP000434036">
    <property type="component" value="Unassembled WGS sequence"/>
</dbReference>
<accession>A0A6N8U7B9</accession>
<name>A0A6N8U7B9_9FIRM</name>
<sequence length="217" mass="25366">MEKKIFAKGYCFSKIFIFFLLGCLIGTYYEEMLWFFKHHTFSTRQGLIYGPFSPIYGVGTAIFVILLGKHNETRSVWKTLLYSSLIGGLTEFMTSWIAEVCFGVEFWNYNHYFLNILGRTTIPFMIGWGIGGTILMKGIYPYLSKWIEKLPYRYAQPVFVIVFLFILADTILTYTAFARMALREQNIKPYTWIGEWIDDTYDNAFMADTFPVMQANK</sequence>